<keyword evidence="3" id="KW-1185">Reference proteome</keyword>
<evidence type="ECO:0000313" key="3">
    <source>
        <dbReference type="Proteomes" id="UP000299102"/>
    </source>
</evidence>
<sequence>MSRNDTLTDAHAAVSTFPGRARERRRRRPNLISDSNGLRNTKQFTLIYRSSLKSYVADDDCHRSRRHIDITLQTNNNVQKENKTKTYTQPSNRVVLDLLKNGEKLKTELESKPSVGPKLELRHDTDRDLKSEIKHLISHPT</sequence>
<evidence type="ECO:0000256" key="1">
    <source>
        <dbReference type="SAM" id="MobiDB-lite"/>
    </source>
</evidence>
<reference evidence="2 3" key="1">
    <citation type="journal article" date="2019" name="Commun. Biol.">
        <title>The bagworm genome reveals a unique fibroin gene that provides high tensile strength.</title>
        <authorList>
            <person name="Kono N."/>
            <person name="Nakamura H."/>
            <person name="Ohtoshi R."/>
            <person name="Tomita M."/>
            <person name="Numata K."/>
            <person name="Arakawa K."/>
        </authorList>
    </citation>
    <scope>NUCLEOTIDE SEQUENCE [LARGE SCALE GENOMIC DNA]</scope>
</reference>
<feature type="region of interest" description="Disordered" evidence="1">
    <location>
        <begin position="16"/>
        <end position="36"/>
    </location>
</feature>
<feature type="region of interest" description="Disordered" evidence="1">
    <location>
        <begin position="107"/>
        <end position="127"/>
    </location>
</feature>
<evidence type="ECO:0000313" key="2">
    <source>
        <dbReference type="EMBL" id="GBP65608.1"/>
    </source>
</evidence>
<comment type="caution">
    <text evidence="2">The sequence shown here is derived from an EMBL/GenBank/DDBJ whole genome shotgun (WGS) entry which is preliminary data.</text>
</comment>
<dbReference type="EMBL" id="BGZK01000933">
    <property type="protein sequence ID" value="GBP65608.1"/>
    <property type="molecule type" value="Genomic_DNA"/>
</dbReference>
<proteinExistence type="predicted"/>
<accession>A0A4C1XQ34</accession>
<name>A0A4C1XQ34_EUMVA</name>
<dbReference type="AlphaFoldDB" id="A0A4C1XQ34"/>
<gene>
    <name evidence="2" type="ORF">EVAR_46135_1</name>
</gene>
<protein>
    <submittedName>
        <fullName evidence="2">Uncharacterized protein</fullName>
    </submittedName>
</protein>
<dbReference type="Proteomes" id="UP000299102">
    <property type="component" value="Unassembled WGS sequence"/>
</dbReference>
<organism evidence="2 3">
    <name type="scientific">Eumeta variegata</name>
    <name type="common">Bagworm moth</name>
    <name type="synonym">Eumeta japonica</name>
    <dbReference type="NCBI Taxonomy" id="151549"/>
    <lineage>
        <taxon>Eukaryota</taxon>
        <taxon>Metazoa</taxon>
        <taxon>Ecdysozoa</taxon>
        <taxon>Arthropoda</taxon>
        <taxon>Hexapoda</taxon>
        <taxon>Insecta</taxon>
        <taxon>Pterygota</taxon>
        <taxon>Neoptera</taxon>
        <taxon>Endopterygota</taxon>
        <taxon>Lepidoptera</taxon>
        <taxon>Glossata</taxon>
        <taxon>Ditrysia</taxon>
        <taxon>Tineoidea</taxon>
        <taxon>Psychidae</taxon>
        <taxon>Oiketicinae</taxon>
        <taxon>Eumeta</taxon>
    </lineage>
</organism>